<organism evidence="3 4">
    <name type="scientific">Chryseobacterium artocarpi</name>
    <dbReference type="NCBI Taxonomy" id="1414727"/>
    <lineage>
        <taxon>Bacteria</taxon>
        <taxon>Pseudomonadati</taxon>
        <taxon>Bacteroidota</taxon>
        <taxon>Flavobacteriia</taxon>
        <taxon>Flavobacteriales</taxon>
        <taxon>Weeksellaceae</taxon>
        <taxon>Chryseobacterium group</taxon>
        <taxon>Chryseobacterium</taxon>
    </lineage>
</organism>
<name>A0A1B8ZDF6_9FLAO</name>
<dbReference type="GO" id="GO:0016020">
    <property type="term" value="C:membrane"/>
    <property type="evidence" value="ECO:0007669"/>
    <property type="project" value="TreeGrafter"/>
</dbReference>
<sequence length="347" mass="41458">MKIGQITFTRFIAAMAIVISHFNKDLFLYRIDYISNLFLRANVGVSYFFILSGFIMIVAYGQKNKIDYLEFYKNRFARIYPLYVLGLLLYFITRYHLFDGYKVLLYGLGIQSWIPGEAMILNFPGWSISVEFFFYLLFPVLYNYFYSKKNKAIWIFAIVIWMVTQVFSNWYPTLGIYKGPHTQSHEFLYYFPIWHVNEFLIGNLAGLYFIKNFRQKKYDLHILLLFLLVMVSLMFVPLFYHNGLMALLFVPVIILISSNSGWLTKLFSQKPLEYLGEISYAVYITHIPILYLLREFLRVQHYSFDIDTVFVIYIIVMLICSAIFYQCIEKPMRNILRKINFKRNEYQ</sequence>
<keyword evidence="1" id="KW-1133">Transmembrane helix</keyword>
<keyword evidence="1" id="KW-0472">Membrane</keyword>
<dbReference type="Pfam" id="PF01757">
    <property type="entry name" value="Acyl_transf_3"/>
    <property type="match status" value="1"/>
</dbReference>
<feature type="domain" description="Acyltransferase 3" evidence="2">
    <location>
        <begin position="6"/>
        <end position="325"/>
    </location>
</feature>
<evidence type="ECO:0000256" key="1">
    <source>
        <dbReference type="SAM" id="Phobius"/>
    </source>
</evidence>
<gene>
    <name evidence="3" type="ORF">BBI01_16030</name>
</gene>
<feature type="transmembrane region" description="Helical" evidence="1">
    <location>
        <begin position="37"/>
        <end position="60"/>
    </location>
</feature>
<dbReference type="GO" id="GO:0000271">
    <property type="term" value="P:polysaccharide biosynthetic process"/>
    <property type="evidence" value="ECO:0007669"/>
    <property type="project" value="TreeGrafter"/>
</dbReference>
<feature type="transmembrane region" description="Helical" evidence="1">
    <location>
        <begin position="152"/>
        <end position="171"/>
    </location>
</feature>
<dbReference type="Proteomes" id="UP000092651">
    <property type="component" value="Unassembled WGS sequence"/>
</dbReference>
<keyword evidence="4" id="KW-1185">Reference proteome</keyword>
<evidence type="ECO:0000313" key="4">
    <source>
        <dbReference type="Proteomes" id="UP000092651"/>
    </source>
</evidence>
<dbReference type="AlphaFoldDB" id="A0A1B8ZDF6"/>
<dbReference type="EMBL" id="MAYH01000045">
    <property type="protein sequence ID" value="OCA69639.1"/>
    <property type="molecule type" value="Genomic_DNA"/>
</dbReference>
<evidence type="ECO:0000259" key="2">
    <source>
        <dbReference type="Pfam" id="PF01757"/>
    </source>
</evidence>
<accession>A0A1B8ZDF6</accession>
<feature type="transmembrane region" description="Helical" evidence="1">
    <location>
        <begin position="191"/>
        <end position="210"/>
    </location>
</feature>
<dbReference type="PANTHER" id="PTHR23028">
    <property type="entry name" value="ACETYLTRANSFERASE"/>
    <property type="match status" value="1"/>
</dbReference>
<feature type="transmembrane region" description="Helical" evidence="1">
    <location>
        <begin position="308"/>
        <end position="328"/>
    </location>
</feature>
<dbReference type="OrthoDB" id="9796461at2"/>
<feature type="transmembrane region" description="Helical" evidence="1">
    <location>
        <begin position="222"/>
        <end position="240"/>
    </location>
</feature>
<feature type="transmembrane region" description="Helical" evidence="1">
    <location>
        <begin position="246"/>
        <end position="267"/>
    </location>
</feature>
<feature type="transmembrane region" description="Helical" evidence="1">
    <location>
        <begin position="80"/>
        <end position="98"/>
    </location>
</feature>
<dbReference type="PANTHER" id="PTHR23028:SF53">
    <property type="entry name" value="ACYL_TRANSF_3 DOMAIN-CONTAINING PROTEIN"/>
    <property type="match status" value="1"/>
</dbReference>
<dbReference type="InterPro" id="IPR050879">
    <property type="entry name" value="Acyltransferase_3"/>
</dbReference>
<evidence type="ECO:0000313" key="3">
    <source>
        <dbReference type="EMBL" id="OCA69639.1"/>
    </source>
</evidence>
<keyword evidence="1" id="KW-0812">Transmembrane</keyword>
<comment type="caution">
    <text evidence="3">The sequence shown here is derived from an EMBL/GenBank/DDBJ whole genome shotgun (WGS) entry which is preliminary data.</text>
</comment>
<feature type="transmembrane region" description="Helical" evidence="1">
    <location>
        <begin position="123"/>
        <end position="145"/>
    </location>
</feature>
<reference evidence="3 4" key="1">
    <citation type="submission" date="2016-07" db="EMBL/GenBank/DDBJ databases">
        <authorList>
            <person name="Jeong J.-J."/>
            <person name="Kim D.W."/>
            <person name="Sang M.K."/>
            <person name="Choi I.-G."/>
            <person name="Kim K.D."/>
        </authorList>
    </citation>
    <scope>NUCLEOTIDE SEQUENCE [LARGE SCALE GENOMIC DNA]</scope>
    <source>
        <strain evidence="3 4">UTM-3</strain>
    </source>
</reference>
<proteinExistence type="predicted"/>
<dbReference type="RefSeq" id="WP_065395822.1">
    <property type="nucleotide sequence ID" value="NZ_MAYH01000045.1"/>
</dbReference>
<dbReference type="GO" id="GO:0016747">
    <property type="term" value="F:acyltransferase activity, transferring groups other than amino-acyl groups"/>
    <property type="evidence" value="ECO:0007669"/>
    <property type="project" value="InterPro"/>
</dbReference>
<protein>
    <recommendedName>
        <fullName evidence="2">Acyltransferase 3 domain-containing protein</fullName>
    </recommendedName>
</protein>
<feature type="transmembrane region" description="Helical" evidence="1">
    <location>
        <begin position="274"/>
        <end position="293"/>
    </location>
</feature>
<dbReference type="InterPro" id="IPR002656">
    <property type="entry name" value="Acyl_transf_3_dom"/>
</dbReference>